<organism evidence="1 2">
    <name type="scientific">Mytilus edulis</name>
    <name type="common">Blue mussel</name>
    <dbReference type="NCBI Taxonomy" id="6550"/>
    <lineage>
        <taxon>Eukaryota</taxon>
        <taxon>Metazoa</taxon>
        <taxon>Spiralia</taxon>
        <taxon>Lophotrochozoa</taxon>
        <taxon>Mollusca</taxon>
        <taxon>Bivalvia</taxon>
        <taxon>Autobranchia</taxon>
        <taxon>Pteriomorphia</taxon>
        <taxon>Mytilida</taxon>
        <taxon>Mytiloidea</taxon>
        <taxon>Mytilidae</taxon>
        <taxon>Mytilinae</taxon>
        <taxon>Mytilus</taxon>
    </lineage>
</organism>
<accession>A0A8S3PQD6</accession>
<evidence type="ECO:0000313" key="1">
    <source>
        <dbReference type="EMBL" id="CAG2185449.1"/>
    </source>
</evidence>
<gene>
    <name evidence="1" type="ORF">MEDL_1066</name>
</gene>
<protein>
    <submittedName>
        <fullName evidence="1">Uncharacterized protein</fullName>
    </submittedName>
</protein>
<dbReference type="InterPro" id="IPR027417">
    <property type="entry name" value="P-loop_NTPase"/>
</dbReference>
<evidence type="ECO:0000313" key="2">
    <source>
        <dbReference type="Proteomes" id="UP000683360"/>
    </source>
</evidence>
<reference evidence="1" key="1">
    <citation type="submission" date="2021-03" db="EMBL/GenBank/DDBJ databases">
        <authorList>
            <person name="Bekaert M."/>
        </authorList>
    </citation>
    <scope>NUCLEOTIDE SEQUENCE</scope>
</reference>
<dbReference type="AlphaFoldDB" id="A0A8S3PQD6"/>
<comment type="caution">
    <text evidence="1">The sequence shown here is derived from an EMBL/GenBank/DDBJ whole genome shotgun (WGS) entry which is preliminary data.</text>
</comment>
<keyword evidence="2" id="KW-1185">Reference proteome</keyword>
<dbReference type="Gene3D" id="3.40.50.300">
    <property type="entry name" value="P-loop containing nucleotide triphosphate hydrolases"/>
    <property type="match status" value="1"/>
</dbReference>
<dbReference type="SUPFAM" id="SSF52540">
    <property type="entry name" value="P-loop containing nucleoside triphosphate hydrolases"/>
    <property type="match status" value="1"/>
</dbReference>
<dbReference type="EMBL" id="CAJPWZ010000087">
    <property type="protein sequence ID" value="CAG2185449.1"/>
    <property type="molecule type" value="Genomic_DNA"/>
</dbReference>
<name>A0A8S3PQD6_MYTED</name>
<sequence>MARRFNRNAKKQKFRFYNKKERNKYNMQQRTAHAKKHVINLSKRRLSNQEYILLAKGLKFIPTPSSKNAKMSILKDYNEFARKLRCRYMFSQEKTDLHPFRSNTGYKPASTCHTLENYIDLTKLELSFLPIERNVKNNLTKGERIALRNLKNDETIVIKKADKNSNCVILDRLDYITEVTRQLNTQHYCQLDSFNMAELKIQVIEYIKSLYDQGIIDKISFKFLTNGQKLRDARLGRIYILPKIHRLETETFKQIQHDGLNELNIIPPGRPIISQCGSVTELIVSQLSEEDKINYKSLCKLQKRKRYFVRVMIVGKESTGKTCLLRRLLKEDISDVTSTDGVDIVVRRCKINIKDGKWIIGKEIVDDKVSRIKRALTSNAEDTDTQNVQVDETNIDISQDDEMFTDKKSTDKKTQATQRISTDNTLSNLYALCELWDFAGQKEFYATHQAFLTSSAVYLVVADMKDDISKQGLSQCFADFQHIGDFKKREKELNDQIDQVLGLQSKYHHLHRTFYLSNTKDTDEEFEKLRYAIYESASKMDNWGNVFPLKWILLEHLIEINKNDGKKFINFNDFSKMAEHPDIKIQKEDELLLFYDFSITCLVSDRLENSKLQHLEDWTLFKRQGKISESLITELFESKDGSQFSGQKDNLHKVMEKLDILVKIENSNYIMPSMMPSAKFEDLCNKFGILKEKCKRTSWLCFKFEFLPPSFFNHLSAWFIRNYISSKVDGGIALYRGICMFDTDQSGGTKILVTMSTDTIALQIVTFSEQQAVLESLCSSIYNEVTQLFKDIKERYKVKISFKLHFQCSDGYYFQDTFEYEKLTSEKECFCTHHKQMHRSDQIYSPWMNNEVCF</sequence>
<proteinExistence type="predicted"/>
<dbReference type="OrthoDB" id="5962960at2759"/>
<dbReference type="Proteomes" id="UP000683360">
    <property type="component" value="Unassembled WGS sequence"/>
</dbReference>
<dbReference type="Pfam" id="PF08477">
    <property type="entry name" value="Roc"/>
    <property type="match status" value="1"/>
</dbReference>